<protein>
    <submittedName>
        <fullName evidence="1">Uncharacterized protein</fullName>
    </submittedName>
</protein>
<dbReference type="EnsemblPlants" id="AUR62027592-RA">
    <property type="protein sequence ID" value="AUR62027592-RA:cds"/>
    <property type="gene ID" value="AUR62027592"/>
</dbReference>
<dbReference type="Proteomes" id="UP000596660">
    <property type="component" value="Unplaced"/>
</dbReference>
<dbReference type="AlphaFoldDB" id="A0A803MDP9"/>
<reference evidence="1" key="1">
    <citation type="journal article" date="2017" name="Nature">
        <title>The genome of Chenopodium quinoa.</title>
        <authorList>
            <person name="Jarvis D.E."/>
            <person name="Ho Y.S."/>
            <person name="Lightfoot D.J."/>
            <person name="Schmoeckel S.M."/>
            <person name="Li B."/>
            <person name="Borm T.J.A."/>
            <person name="Ohyanagi H."/>
            <person name="Mineta K."/>
            <person name="Michell C.T."/>
            <person name="Saber N."/>
            <person name="Kharbatia N.M."/>
            <person name="Rupper R.R."/>
            <person name="Sharp A.R."/>
            <person name="Dally N."/>
            <person name="Boughton B.A."/>
            <person name="Woo Y.H."/>
            <person name="Gao G."/>
            <person name="Schijlen E.G.W.M."/>
            <person name="Guo X."/>
            <person name="Momin A.A."/>
            <person name="Negrao S."/>
            <person name="Al-Babili S."/>
            <person name="Gehring C."/>
            <person name="Roessner U."/>
            <person name="Jung C."/>
            <person name="Murphy K."/>
            <person name="Arold S.T."/>
            <person name="Gojobori T."/>
            <person name="van der Linden C.G."/>
            <person name="van Loo E.N."/>
            <person name="Jellen E.N."/>
            <person name="Maughan P.J."/>
            <person name="Tester M."/>
        </authorList>
    </citation>
    <scope>NUCLEOTIDE SEQUENCE [LARGE SCALE GENOMIC DNA]</scope>
    <source>
        <strain evidence="1">cv. PI 614886</strain>
    </source>
</reference>
<sequence length="85" mass="9344">MVVISVANDIKNRMSMVKDRLMEKLAAASVPSEALENARLYFESVIKDVTTAAQGLTKEALQRIKSHLADIMPSLSPSLTSKVKR</sequence>
<accession>A0A803MDP9</accession>
<name>A0A803MDP9_CHEQI</name>
<dbReference type="Gramene" id="AUR62027592-RA">
    <property type="protein sequence ID" value="AUR62027592-RA:cds"/>
    <property type="gene ID" value="AUR62027592"/>
</dbReference>
<evidence type="ECO:0000313" key="2">
    <source>
        <dbReference type="Proteomes" id="UP000596660"/>
    </source>
</evidence>
<proteinExistence type="predicted"/>
<reference evidence="1" key="2">
    <citation type="submission" date="2021-03" db="UniProtKB">
        <authorList>
            <consortium name="EnsemblPlants"/>
        </authorList>
    </citation>
    <scope>IDENTIFICATION</scope>
</reference>
<evidence type="ECO:0000313" key="1">
    <source>
        <dbReference type="EnsemblPlants" id="AUR62027592-RA:cds"/>
    </source>
</evidence>
<keyword evidence="2" id="KW-1185">Reference proteome</keyword>
<organism evidence="1 2">
    <name type="scientific">Chenopodium quinoa</name>
    <name type="common">Quinoa</name>
    <dbReference type="NCBI Taxonomy" id="63459"/>
    <lineage>
        <taxon>Eukaryota</taxon>
        <taxon>Viridiplantae</taxon>
        <taxon>Streptophyta</taxon>
        <taxon>Embryophyta</taxon>
        <taxon>Tracheophyta</taxon>
        <taxon>Spermatophyta</taxon>
        <taxon>Magnoliopsida</taxon>
        <taxon>eudicotyledons</taxon>
        <taxon>Gunneridae</taxon>
        <taxon>Pentapetalae</taxon>
        <taxon>Caryophyllales</taxon>
        <taxon>Chenopodiaceae</taxon>
        <taxon>Chenopodioideae</taxon>
        <taxon>Atripliceae</taxon>
        <taxon>Chenopodium</taxon>
    </lineage>
</organism>